<dbReference type="RefSeq" id="WP_085510784.1">
    <property type="nucleotide sequence ID" value="NZ_FXAP01000001.1"/>
</dbReference>
<evidence type="ECO:0000313" key="7">
    <source>
        <dbReference type="EMBL" id="ROR81714.1"/>
    </source>
</evidence>
<evidence type="ECO:0000256" key="5">
    <source>
        <dbReference type="SAM" id="Phobius"/>
    </source>
</evidence>
<keyword evidence="4 5" id="KW-0472">Membrane</keyword>
<feature type="transmembrane region" description="Helical" evidence="5">
    <location>
        <begin position="309"/>
        <end position="328"/>
    </location>
</feature>
<keyword evidence="8" id="KW-1185">Reference proteome</keyword>
<protein>
    <submittedName>
        <fullName evidence="7">ACS family D-galactonate transporter-like MFS transporter</fullName>
    </submittedName>
</protein>
<keyword evidence="3 5" id="KW-1133">Transmembrane helix</keyword>
<keyword evidence="2 5" id="KW-0812">Transmembrane</keyword>
<proteinExistence type="predicted"/>
<evidence type="ECO:0000256" key="2">
    <source>
        <dbReference type="ARBA" id="ARBA00022692"/>
    </source>
</evidence>
<evidence type="ECO:0000256" key="3">
    <source>
        <dbReference type="ARBA" id="ARBA00022989"/>
    </source>
</evidence>
<comment type="subcellular location">
    <subcellularLocation>
        <location evidence="1">Cell membrane</location>
        <topology evidence="1">Multi-pass membrane protein</topology>
    </subcellularLocation>
</comment>
<evidence type="ECO:0000259" key="6">
    <source>
        <dbReference type="PROSITE" id="PS50850"/>
    </source>
</evidence>
<accession>A0A3N2C338</accession>
<dbReference type="InterPro" id="IPR011701">
    <property type="entry name" value="MFS"/>
</dbReference>
<dbReference type="PANTHER" id="PTHR11662">
    <property type="entry name" value="SOLUTE CARRIER FAMILY 17"/>
    <property type="match status" value="1"/>
</dbReference>
<dbReference type="CDD" id="cd17319">
    <property type="entry name" value="MFS_ExuT_GudP_like"/>
    <property type="match status" value="1"/>
</dbReference>
<feature type="transmembrane region" description="Helical" evidence="5">
    <location>
        <begin position="94"/>
        <end position="113"/>
    </location>
</feature>
<dbReference type="InterPro" id="IPR020846">
    <property type="entry name" value="MFS_dom"/>
</dbReference>
<dbReference type="EMBL" id="RKHL01000001">
    <property type="protein sequence ID" value="ROR81714.1"/>
    <property type="molecule type" value="Genomic_DNA"/>
</dbReference>
<comment type="caution">
    <text evidence="7">The sequence shown here is derived from an EMBL/GenBank/DDBJ whole genome shotgun (WGS) entry which is preliminary data.</text>
</comment>
<dbReference type="Proteomes" id="UP000266915">
    <property type="component" value="Unassembled WGS sequence"/>
</dbReference>
<feature type="transmembrane region" description="Helical" evidence="5">
    <location>
        <begin position="274"/>
        <end position="297"/>
    </location>
</feature>
<evidence type="ECO:0000256" key="1">
    <source>
        <dbReference type="ARBA" id="ARBA00004651"/>
    </source>
</evidence>
<evidence type="ECO:0000313" key="8">
    <source>
        <dbReference type="Proteomes" id="UP000266915"/>
    </source>
</evidence>
<evidence type="ECO:0000256" key="4">
    <source>
        <dbReference type="ARBA" id="ARBA00023136"/>
    </source>
</evidence>
<gene>
    <name evidence="7" type="ORF">EDD42_1785</name>
</gene>
<reference evidence="7 8" key="1">
    <citation type="submission" date="2018-11" db="EMBL/GenBank/DDBJ databases">
        <title>Sequencing the genomes of 1000 actinobacteria strains.</title>
        <authorList>
            <person name="Klenk H.-P."/>
        </authorList>
    </citation>
    <scope>NUCLEOTIDE SEQUENCE [LARGE SCALE GENOMIC DNA]</scope>
    <source>
        <strain evidence="7 8">DSM 14012</strain>
    </source>
</reference>
<feature type="transmembrane region" description="Helical" evidence="5">
    <location>
        <begin position="181"/>
        <end position="203"/>
    </location>
</feature>
<dbReference type="InterPro" id="IPR036259">
    <property type="entry name" value="MFS_trans_sf"/>
</dbReference>
<feature type="transmembrane region" description="Helical" evidence="5">
    <location>
        <begin position="61"/>
        <end position="82"/>
    </location>
</feature>
<dbReference type="GO" id="GO:0005886">
    <property type="term" value="C:plasma membrane"/>
    <property type="evidence" value="ECO:0007669"/>
    <property type="project" value="UniProtKB-SubCell"/>
</dbReference>
<dbReference type="InterPro" id="IPR050382">
    <property type="entry name" value="MFS_Na/Anion_cotransporter"/>
</dbReference>
<dbReference type="Pfam" id="PF07690">
    <property type="entry name" value="MFS_1"/>
    <property type="match status" value="1"/>
</dbReference>
<sequence length="436" mass="46048">MTAGNQRTAPGSAQRPSGGRATNIRWSVVVVLFLFYTINSIDRSSLGVAMPSIVGEFELTPTMQGVILSAFFWTYCLMQIPGGLAADRFGPRRIIGIASAVWGTFTAFAGLAVNGVMLILARLGLGAFEAPYMPAASKLVSNWMPPKRRATGVTLIDSGAPLGAAFGGLLVAWLITATGSWRWSFIIIGVSTVVIGFCVYLYIRNLPNEHRLVNRAEVELITVAGGPEEEKPGVTRANTTAMVVGRFGWAMVFWGLVTWGPSYLSNARGLDLQAMGFATFLIFFCGALGEILSGFLADRLQRVFSRNRSFKLLFGGSGALSLVALISLPFVTDAALAVTLLCIGVFFNLFGGLYWTIPAMLAKKEKVGLVGGIMNFAGTSAGIVVPIVAGVLLDVTGGYTAVLIFLAIAAAVYLAASLMINFSGVAKGAPSGTSRA</sequence>
<dbReference type="AlphaFoldDB" id="A0A3N2C338"/>
<feature type="transmembrane region" description="Helical" evidence="5">
    <location>
        <begin position="399"/>
        <end position="420"/>
    </location>
</feature>
<name>A0A3N2C338_9MICO</name>
<organism evidence="7 8">
    <name type="scientific">Plantibacter flavus</name>
    <dbReference type="NCBI Taxonomy" id="150123"/>
    <lineage>
        <taxon>Bacteria</taxon>
        <taxon>Bacillati</taxon>
        <taxon>Actinomycetota</taxon>
        <taxon>Actinomycetes</taxon>
        <taxon>Micrococcales</taxon>
        <taxon>Microbacteriaceae</taxon>
        <taxon>Plantibacter</taxon>
    </lineage>
</organism>
<dbReference type="SUPFAM" id="SSF103473">
    <property type="entry name" value="MFS general substrate transporter"/>
    <property type="match status" value="1"/>
</dbReference>
<feature type="transmembrane region" description="Helical" evidence="5">
    <location>
        <begin position="367"/>
        <end position="393"/>
    </location>
</feature>
<dbReference type="Gene3D" id="1.20.1250.20">
    <property type="entry name" value="MFS general substrate transporter like domains"/>
    <property type="match status" value="2"/>
</dbReference>
<feature type="transmembrane region" description="Helical" evidence="5">
    <location>
        <begin position="334"/>
        <end position="355"/>
    </location>
</feature>
<feature type="transmembrane region" description="Helical" evidence="5">
    <location>
        <begin position="24"/>
        <end position="41"/>
    </location>
</feature>
<dbReference type="PROSITE" id="PS50850">
    <property type="entry name" value="MFS"/>
    <property type="match status" value="1"/>
</dbReference>
<dbReference type="PANTHER" id="PTHR11662:SF399">
    <property type="entry name" value="FI19708P1-RELATED"/>
    <property type="match status" value="1"/>
</dbReference>
<dbReference type="GO" id="GO:0022857">
    <property type="term" value="F:transmembrane transporter activity"/>
    <property type="evidence" value="ECO:0007669"/>
    <property type="project" value="InterPro"/>
</dbReference>
<feature type="domain" description="Major facilitator superfamily (MFS) profile" evidence="6">
    <location>
        <begin position="28"/>
        <end position="427"/>
    </location>
</feature>
<feature type="transmembrane region" description="Helical" evidence="5">
    <location>
        <begin position="243"/>
        <end position="262"/>
    </location>
</feature>